<accession>A0A0L0CCQ5</accession>
<dbReference type="EMBL" id="JRES01000558">
    <property type="protein sequence ID" value="KNC30218.1"/>
    <property type="molecule type" value="Genomic_DNA"/>
</dbReference>
<evidence type="ECO:0000313" key="2">
    <source>
        <dbReference type="Proteomes" id="UP000037069"/>
    </source>
</evidence>
<name>A0A0L0CCQ5_LUCCU</name>
<protein>
    <submittedName>
        <fullName evidence="1">Uncharacterized protein</fullName>
    </submittedName>
</protein>
<evidence type="ECO:0000313" key="1">
    <source>
        <dbReference type="EMBL" id="KNC30218.1"/>
    </source>
</evidence>
<sequence>MELQLPQQLEYPLSQQYDILTEYASPGNTEVAKLTEKNDEGFCNKPNHNCPAWRRDSTNRLQRKPLRKSTSFESSLNEIRDYDLNESTAMDSLFNSTHINNSSPQWQRIEYECTTQLRKDLMPVQNRKIFNSTMKNGYPCKSMTETNANPEILSNMDQYTSPVIHRRNHTGKLKISNSWIEWTPFWNRDEYSKRLDRRHYISDFFDFSMDLNDY</sequence>
<organism evidence="1 2">
    <name type="scientific">Lucilia cuprina</name>
    <name type="common">Green bottle fly</name>
    <name type="synonym">Australian sheep blowfly</name>
    <dbReference type="NCBI Taxonomy" id="7375"/>
    <lineage>
        <taxon>Eukaryota</taxon>
        <taxon>Metazoa</taxon>
        <taxon>Ecdysozoa</taxon>
        <taxon>Arthropoda</taxon>
        <taxon>Hexapoda</taxon>
        <taxon>Insecta</taxon>
        <taxon>Pterygota</taxon>
        <taxon>Neoptera</taxon>
        <taxon>Endopterygota</taxon>
        <taxon>Diptera</taxon>
        <taxon>Brachycera</taxon>
        <taxon>Muscomorpha</taxon>
        <taxon>Oestroidea</taxon>
        <taxon>Calliphoridae</taxon>
        <taxon>Luciliinae</taxon>
        <taxon>Lucilia</taxon>
    </lineage>
</organism>
<dbReference type="Proteomes" id="UP000037069">
    <property type="component" value="Unassembled WGS sequence"/>
</dbReference>
<keyword evidence="2" id="KW-1185">Reference proteome</keyword>
<comment type="caution">
    <text evidence="1">The sequence shown here is derived from an EMBL/GenBank/DDBJ whole genome shotgun (WGS) entry which is preliminary data.</text>
</comment>
<reference evidence="1 2" key="1">
    <citation type="journal article" date="2015" name="Nat. Commun.">
        <title>Lucilia cuprina genome unlocks parasitic fly biology to underpin future interventions.</title>
        <authorList>
            <person name="Anstead C.A."/>
            <person name="Korhonen P.K."/>
            <person name="Young N.D."/>
            <person name="Hall R.S."/>
            <person name="Jex A.R."/>
            <person name="Murali S.C."/>
            <person name="Hughes D.S."/>
            <person name="Lee S.F."/>
            <person name="Perry T."/>
            <person name="Stroehlein A.J."/>
            <person name="Ansell B.R."/>
            <person name="Breugelmans B."/>
            <person name="Hofmann A."/>
            <person name="Qu J."/>
            <person name="Dugan S."/>
            <person name="Lee S.L."/>
            <person name="Chao H."/>
            <person name="Dinh H."/>
            <person name="Han Y."/>
            <person name="Doddapaneni H.V."/>
            <person name="Worley K.C."/>
            <person name="Muzny D.M."/>
            <person name="Ioannidis P."/>
            <person name="Waterhouse R.M."/>
            <person name="Zdobnov E.M."/>
            <person name="James P.J."/>
            <person name="Bagnall N.H."/>
            <person name="Kotze A.C."/>
            <person name="Gibbs R.A."/>
            <person name="Richards S."/>
            <person name="Batterham P."/>
            <person name="Gasser R.B."/>
        </authorList>
    </citation>
    <scope>NUCLEOTIDE SEQUENCE [LARGE SCALE GENOMIC DNA]</scope>
    <source>
        <strain evidence="1 2">LS</strain>
        <tissue evidence="1">Full body</tissue>
    </source>
</reference>
<dbReference type="AlphaFoldDB" id="A0A0L0CCQ5"/>
<dbReference type="OrthoDB" id="7958533at2759"/>
<proteinExistence type="predicted"/>
<gene>
    <name evidence="1" type="ORF">FF38_06981</name>
</gene>